<sequence length="697" mass="80395">MSLKDIEFKLQYRSDIDNLDNDFYNICMKQSSSYDRASGYFTSSSLKQCSQGLEQFIRKDGTIRLIVSPKLEKQDIEAIEKGLNSKEKVIEEVLIRELSLTEENIKNHTLSILSWLIYKNKLQIKIAVLKKLKLGIYHEKFGVFTDEFGYKVAFTGSANETVGGYTNNFESIDVYVPENQREMQRIKLKEENFNNMWSNNTGDLEVLDFPEAAVKKLLQYMDYKNEINFADKLTSDTNPIYYCKSNKIAKPKYLSIRQYQKDAINSWIKNNGSGILEMATGTGKTITALYLISELYNKFNKLAIIIVCPYQHLVNQWNEEAKGFRMDSILCFGSREQWQLQLREEINNFNMGISSYISAITTNSTFCTENFQSMLKDIKQPVILVFDEAHHVGTINFQKYIPKNIRFRLGLSATPSRWFDDEGNKILENYFEGIVYKFSLENAIGEFLTPYFYYPHIVYFTDEECSEYYQLSSKIGKLLGYSSDGNNELSETVKMLLIKRSKLIGKAENKIIELKSCLSGRGNSRYNLFYTGDGKIGDERQIEKVIKMLGNELNMKVSSFTSCESKEERKKILESYASGNLQGLVAIKCLDEGVNVPLIQNAYILASSTNPREFIQRRGRVLRKHPDKKYSYIHDFIVIPKDIGSLPYSESNIFNVERNLMKKELLRVNEFCKTAINGPEALNMLLPLKKAYNLLDM</sequence>
<dbReference type="SMART" id="SM00490">
    <property type="entry name" value="HELICc"/>
    <property type="match status" value="1"/>
</dbReference>
<dbReference type="InterPro" id="IPR050615">
    <property type="entry name" value="ATP-dep_DNA_Helicase"/>
</dbReference>
<dbReference type="PANTHER" id="PTHR11274:SF0">
    <property type="entry name" value="GENERAL TRANSCRIPTION AND DNA REPAIR FACTOR IIH HELICASE SUBUNIT XPB"/>
    <property type="match status" value="1"/>
</dbReference>
<dbReference type="Pfam" id="PF00271">
    <property type="entry name" value="Helicase_C"/>
    <property type="match status" value="1"/>
</dbReference>
<dbReference type="InterPro" id="IPR006935">
    <property type="entry name" value="Helicase/UvrB_N"/>
</dbReference>
<feature type="domain" description="Helicase C-terminal" evidence="6">
    <location>
        <begin position="510"/>
        <end position="666"/>
    </location>
</feature>
<dbReference type="SMART" id="SM00487">
    <property type="entry name" value="DEXDc"/>
    <property type="match status" value="1"/>
</dbReference>
<keyword evidence="3 7" id="KW-0347">Helicase</keyword>
<evidence type="ECO:0000256" key="2">
    <source>
        <dbReference type="ARBA" id="ARBA00022801"/>
    </source>
</evidence>
<name>A0ABU4JX27_9CLOT</name>
<keyword evidence="1" id="KW-0547">Nucleotide-binding</keyword>
<keyword evidence="8" id="KW-1185">Reference proteome</keyword>
<keyword evidence="4" id="KW-0067">ATP-binding</keyword>
<dbReference type="Pfam" id="PF13091">
    <property type="entry name" value="PLDc_2"/>
    <property type="match status" value="1"/>
</dbReference>
<evidence type="ECO:0000256" key="4">
    <source>
        <dbReference type="ARBA" id="ARBA00022840"/>
    </source>
</evidence>
<accession>A0ABU4JX27</accession>
<protein>
    <submittedName>
        <fullName evidence="7">DEAD/DEAH box helicase family protein</fullName>
    </submittedName>
</protein>
<evidence type="ECO:0000256" key="1">
    <source>
        <dbReference type="ARBA" id="ARBA00022741"/>
    </source>
</evidence>
<evidence type="ECO:0000313" key="8">
    <source>
        <dbReference type="Proteomes" id="UP001281656"/>
    </source>
</evidence>
<dbReference type="InterPro" id="IPR027417">
    <property type="entry name" value="P-loop_NTPase"/>
</dbReference>
<dbReference type="InterPro" id="IPR001650">
    <property type="entry name" value="Helicase_C-like"/>
</dbReference>
<dbReference type="CDD" id="cd09179">
    <property type="entry name" value="PLDc_N_DEXD_a"/>
    <property type="match status" value="1"/>
</dbReference>
<evidence type="ECO:0000259" key="6">
    <source>
        <dbReference type="PROSITE" id="PS51194"/>
    </source>
</evidence>
<dbReference type="GO" id="GO:0004386">
    <property type="term" value="F:helicase activity"/>
    <property type="evidence" value="ECO:0007669"/>
    <property type="project" value="UniProtKB-KW"/>
</dbReference>
<dbReference type="Pfam" id="PF04851">
    <property type="entry name" value="ResIII"/>
    <property type="match status" value="1"/>
</dbReference>
<comment type="caution">
    <text evidence="7">The sequence shown here is derived from an EMBL/GenBank/DDBJ whole genome shotgun (WGS) entry which is preliminary data.</text>
</comment>
<evidence type="ECO:0000256" key="3">
    <source>
        <dbReference type="ARBA" id="ARBA00022806"/>
    </source>
</evidence>
<dbReference type="InterPro" id="IPR014001">
    <property type="entry name" value="Helicase_ATP-bd"/>
</dbReference>
<dbReference type="InterPro" id="IPR025202">
    <property type="entry name" value="PLD-like_dom"/>
</dbReference>
<evidence type="ECO:0000313" key="7">
    <source>
        <dbReference type="EMBL" id="MDW8802469.1"/>
    </source>
</evidence>
<keyword evidence="2" id="KW-0378">Hydrolase</keyword>
<dbReference type="PROSITE" id="PS51194">
    <property type="entry name" value="HELICASE_CTER"/>
    <property type="match status" value="1"/>
</dbReference>
<gene>
    <name evidence="7" type="ORF">P8V03_15070</name>
</gene>
<proteinExistence type="predicted"/>
<dbReference type="PROSITE" id="PS51192">
    <property type="entry name" value="HELICASE_ATP_BIND_1"/>
    <property type="match status" value="1"/>
</dbReference>
<evidence type="ECO:0000259" key="5">
    <source>
        <dbReference type="PROSITE" id="PS51192"/>
    </source>
</evidence>
<dbReference type="EMBL" id="JARUJP010000021">
    <property type="protein sequence ID" value="MDW8802469.1"/>
    <property type="molecule type" value="Genomic_DNA"/>
</dbReference>
<dbReference type="CDD" id="cd17926">
    <property type="entry name" value="DEXHc_RE"/>
    <property type="match status" value="1"/>
</dbReference>
<dbReference type="RefSeq" id="WP_318798796.1">
    <property type="nucleotide sequence ID" value="NZ_JARUJP010000021.1"/>
</dbReference>
<dbReference type="PANTHER" id="PTHR11274">
    <property type="entry name" value="RAD25/XP-B DNA REPAIR HELICASE"/>
    <property type="match status" value="1"/>
</dbReference>
<dbReference type="Proteomes" id="UP001281656">
    <property type="component" value="Unassembled WGS sequence"/>
</dbReference>
<dbReference type="Gene3D" id="3.40.50.300">
    <property type="entry name" value="P-loop containing nucleotide triphosphate hydrolases"/>
    <property type="match status" value="2"/>
</dbReference>
<reference evidence="7 8" key="1">
    <citation type="submission" date="2023-04" db="EMBL/GenBank/DDBJ databases">
        <title>Clostridium tannerae sp. nov., isolated from the fecal material of an alpaca.</title>
        <authorList>
            <person name="Miller S."/>
            <person name="Hendry M."/>
            <person name="King J."/>
            <person name="Sankaranarayanan K."/>
            <person name="Lawson P.A."/>
        </authorList>
    </citation>
    <scope>NUCLEOTIDE SEQUENCE [LARGE SCALE GENOMIC DNA]</scope>
    <source>
        <strain evidence="7 8">A1-XYC3</strain>
    </source>
</reference>
<organism evidence="7 8">
    <name type="scientific">Clostridium tanneri</name>
    <dbReference type="NCBI Taxonomy" id="3037988"/>
    <lineage>
        <taxon>Bacteria</taxon>
        <taxon>Bacillati</taxon>
        <taxon>Bacillota</taxon>
        <taxon>Clostridia</taxon>
        <taxon>Eubacteriales</taxon>
        <taxon>Clostridiaceae</taxon>
        <taxon>Clostridium</taxon>
    </lineage>
</organism>
<feature type="domain" description="Helicase ATP-binding" evidence="5">
    <location>
        <begin position="265"/>
        <end position="433"/>
    </location>
</feature>
<dbReference type="SUPFAM" id="SSF52540">
    <property type="entry name" value="P-loop containing nucleoside triphosphate hydrolases"/>
    <property type="match status" value="1"/>
</dbReference>
<dbReference type="Gene3D" id="3.30.870.10">
    <property type="entry name" value="Endonuclease Chain A"/>
    <property type="match status" value="1"/>
</dbReference>